<protein>
    <recommendedName>
        <fullName evidence="1">Sulfatase-modifying factor enzyme-like domain-containing protein</fullName>
    </recommendedName>
</protein>
<dbReference type="AlphaFoldDB" id="F7ZM64"/>
<feature type="domain" description="Sulfatase-modifying factor enzyme-like" evidence="1">
    <location>
        <begin position="35"/>
        <end position="76"/>
    </location>
</feature>
<keyword evidence="2" id="KW-0614">Plasmid</keyword>
<dbReference type="Pfam" id="PF03781">
    <property type="entry name" value="FGE-sulfatase"/>
    <property type="match status" value="1"/>
</dbReference>
<dbReference type="InterPro" id="IPR016187">
    <property type="entry name" value="CTDL_fold"/>
</dbReference>
<proteinExistence type="predicted"/>
<dbReference type="HOGENOM" id="CLU_2556162_0_0_5"/>
<name>F7ZM64_ROSLO</name>
<dbReference type="SUPFAM" id="SSF56436">
    <property type="entry name" value="C-type lectin-like"/>
    <property type="match status" value="1"/>
</dbReference>
<dbReference type="InterPro" id="IPR005532">
    <property type="entry name" value="SUMF_dom"/>
</dbReference>
<dbReference type="Gene3D" id="3.90.1580.10">
    <property type="entry name" value="paralog of FGE (formylglycine-generating enzyme)"/>
    <property type="match status" value="1"/>
</dbReference>
<evidence type="ECO:0000313" key="2">
    <source>
        <dbReference type="EMBL" id="AEI96401.1"/>
    </source>
</evidence>
<sequence length="82" mass="9308">MEVERRVGIGMRARKTSMSIALLVSWTVAKVTFATELILMERGTFQMGSDRQYREELPVAEVAVDPFMIGRIEVTSPVQSFR</sequence>
<gene>
    <name evidence="2" type="ordered locus">RLO149_p940560</name>
</gene>
<dbReference type="KEGG" id="rli:RLO149_p940560"/>
<organism evidence="2 3">
    <name type="scientific">Roseobacter litoralis (strain ATCC 49566 / DSM 6996 / JCM 21268 / NBRC 15278 / OCh 149)</name>
    <dbReference type="NCBI Taxonomy" id="391595"/>
    <lineage>
        <taxon>Bacteria</taxon>
        <taxon>Pseudomonadati</taxon>
        <taxon>Pseudomonadota</taxon>
        <taxon>Alphaproteobacteria</taxon>
        <taxon>Rhodobacterales</taxon>
        <taxon>Roseobacteraceae</taxon>
        <taxon>Roseobacter</taxon>
    </lineage>
</organism>
<reference evidence="2 3" key="1">
    <citation type="journal article" date="2011" name="BMC Genomics">
        <title>Comparative genome analysis and genome-guided physiological analysis of Roseobacter litoralis.</title>
        <authorList>
            <person name="Kalhoefer D."/>
            <person name="Thole S."/>
            <person name="Voget S."/>
            <person name="Lehmann R."/>
            <person name="Liesegang H."/>
            <person name="Wollher A."/>
            <person name="Daniel R."/>
            <person name="Simon M."/>
            <person name="Brinkhoff T."/>
        </authorList>
    </citation>
    <scope>NUCLEOTIDE SEQUENCE [LARGE SCALE GENOMIC DNA]</scope>
    <source>
        <strain evidence="3">ATCC 49566 / DSM 6996 / JCM 21268 / NBRC 15278 / OCh 149</strain>
    </source>
</reference>
<keyword evidence="3" id="KW-1185">Reference proteome</keyword>
<dbReference type="Proteomes" id="UP000001353">
    <property type="component" value="Plasmid pRLO149_94"/>
</dbReference>
<evidence type="ECO:0000259" key="1">
    <source>
        <dbReference type="Pfam" id="PF03781"/>
    </source>
</evidence>
<accession>F7ZM64</accession>
<dbReference type="InterPro" id="IPR042095">
    <property type="entry name" value="SUMF_sf"/>
</dbReference>
<evidence type="ECO:0000313" key="3">
    <source>
        <dbReference type="Proteomes" id="UP000001353"/>
    </source>
</evidence>
<geneLocation type="plasmid" evidence="2 3">
    <name>pRLO149_94</name>
</geneLocation>
<dbReference type="EMBL" id="CP002624">
    <property type="protein sequence ID" value="AEI96401.1"/>
    <property type="molecule type" value="Genomic_DNA"/>
</dbReference>